<evidence type="ECO:0000313" key="2">
    <source>
        <dbReference type="Proteomes" id="UP000762676"/>
    </source>
</evidence>
<dbReference type="Proteomes" id="UP000762676">
    <property type="component" value="Unassembled WGS sequence"/>
</dbReference>
<comment type="caution">
    <text evidence="1">The sequence shown here is derived from an EMBL/GenBank/DDBJ whole genome shotgun (WGS) entry which is preliminary data.</text>
</comment>
<proteinExistence type="predicted"/>
<dbReference type="EMBL" id="BMAT01000071">
    <property type="protein sequence ID" value="GFR59104.1"/>
    <property type="molecule type" value="Genomic_DNA"/>
</dbReference>
<name>A0AAV4EE52_9GAST</name>
<keyword evidence="2" id="KW-1185">Reference proteome</keyword>
<sequence length="137" mass="15043">MRDPTHLIIAPWPTTAAVIPSRISIILYLFHTVKQGRLATVPDGALSQAHTTLPPHTRSLALARTQSYSLAGSSGRQACEEHNQRNLRVGVALVSVLALVMGLHCMKGVIDSQMKRFLYPPQEISHYFVDAGFKEAV</sequence>
<reference evidence="1 2" key="1">
    <citation type="journal article" date="2021" name="Elife">
        <title>Chloroplast acquisition without the gene transfer in kleptoplastic sea slugs, Plakobranchus ocellatus.</title>
        <authorList>
            <person name="Maeda T."/>
            <person name="Takahashi S."/>
            <person name="Yoshida T."/>
            <person name="Shimamura S."/>
            <person name="Takaki Y."/>
            <person name="Nagai Y."/>
            <person name="Toyoda A."/>
            <person name="Suzuki Y."/>
            <person name="Arimoto A."/>
            <person name="Ishii H."/>
            <person name="Satoh N."/>
            <person name="Nishiyama T."/>
            <person name="Hasebe M."/>
            <person name="Maruyama T."/>
            <person name="Minagawa J."/>
            <person name="Obokata J."/>
            <person name="Shigenobu S."/>
        </authorList>
    </citation>
    <scope>NUCLEOTIDE SEQUENCE [LARGE SCALE GENOMIC DNA]</scope>
</reference>
<organism evidence="1 2">
    <name type="scientific">Elysia marginata</name>
    <dbReference type="NCBI Taxonomy" id="1093978"/>
    <lineage>
        <taxon>Eukaryota</taxon>
        <taxon>Metazoa</taxon>
        <taxon>Spiralia</taxon>
        <taxon>Lophotrochozoa</taxon>
        <taxon>Mollusca</taxon>
        <taxon>Gastropoda</taxon>
        <taxon>Heterobranchia</taxon>
        <taxon>Euthyneura</taxon>
        <taxon>Panpulmonata</taxon>
        <taxon>Sacoglossa</taxon>
        <taxon>Placobranchoidea</taxon>
        <taxon>Plakobranchidae</taxon>
        <taxon>Elysia</taxon>
    </lineage>
</organism>
<accession>A0AAV4EE52</accession>
<gene>
    <name evidence="1" type="ORF">ElyMa_000047800</name>
</gene>
<protein>
    <submittedName>
        <fullName evidence="1">Uncharacterized protein</fullName>
    </submittedName>
</protein>
<dbReference type="AlphaFoldDB" id="A0AAV4EE52"/>
<evidence type="ECO:0000313" key="1">
    <source>
        <dbReference type="EMBL" id="GFR59104.1"/>
    </source>
</evidence>